<dbReference type="OrthoDB" id="1096039at2759"/>
<organism evidence="3 4">
    <name type="scientific">Microthlaspi erraticum</name>
    <dbReference type="NCBI Taxonomy" id="1685480"/>
    <lineage>
        <taxon>Eukaryota</taxon>
        <taxon>Viridiplantae</taxon>
        <taxon>Streptophyta</taxon>
        <taxon>Embryophyta</taxon>
        <taxon>Tracheophyta</taxon>
        <taxon>Spermatophyta</taxon>
        <taxon>Magnoliopsida</taxon>
        <taxon>eudicotyledons</taxon>
        <taxon>Gunneridae</taxon>
        <taxon>Pentapetalae</taxon>
        <taxon>rosids</taxon>
        <taxon>malvids</taxon>
        <taxon>Brassicales</taxon>
        <taxon>Brassicaceae</taxon>
        <taxon>Coluteocarpeae</taxon>
        <taxon>Microthlaspi</taxon>
    </lineage>
</organism>
<name>A0A6D2IPM8_9BRAS</name>
<evidence type="ECO:0000313" key="4">
    <source>
        <dbReference type="Proteomes" id="UP000467841"/>
    </source>
</evidence>
<dbReference type="EMBL" id="CACVBM020001085">
    <property type="protein sequence ID" value="CAA7029594.1"/>
    <property type="molecule type" value="Genomic_DNA"/>
</dbReference>
<dbReference type="InterPro" id="IPR007942">
    <property type="entry name" value="PLipase-like"/>
</dbReference>
<dbReference type="InterPro" id="IPR050804">
    <property type="entry name" value="MCC"/>
</dbReference>
<proteinExistence type="predicted"/>
<protein>
    <recommendedName>
        <fullName evidence="2">MATH domain-containing protein</fullName>
    </recommendedName>
</protein>
<dbReference type="PANTHER" id="PTHR46236:SF12">
    <property type="entry name" value="MATH DOMAIN-CONTAINING PROTEIN"/>
    <property type="match status" value="1"/>
</dbReference>
<dbReference type="Proteomes" id="UP000467841">
    <property type="component" value="Unassembled WGS sequence"/>
</dbReference>
<evidence type="ECO:0000259" key="2">
    <source>
        <dbReference type="PROSITE" id="PS50144"/>
    </source>
</evidence>
<keyword evidence="4" id="KW-1185">Reference proteome</keyword>
<gene>
    <name evidence="3" type="ORF">MERR_LOCUS16829</name>
</gene>
<evidence type="ECO:0000313" key="3">
    <source>
        <dbReference type="EMBL" id="CAA7029594.1"/>
    </source>
</evidence>
<evidence type="ECO:0000256" key="1">
    <source>
        <dbReference type="SAM" id="Coils"/>
    </source>
</evidence>
<dbReference type="AlphaFoldDB" id="A0A6D2IPM8"/>
<accession>A0A6D2IPM8</accession>
<keyword evidence="1" id="KW-0175">Coiled coil</keyword>
<dbReference type="PROSITE" id="PS50144">
    <property type="entry name" value="MATH"/>
    <property type="match status" value="1"/>
</dbReference>
<feature type="domain" description="MATH" evidence="2">
    <location>
        <begin position="1"/>
        <end position="23"/>
    </location>
</feature>
<comment type="caution">
    <text evidence="3">The sequence shown here is derived from an EMBL/GenBank/DDBJ whole genome shotgun (WGS) entry which is preliminary data.</text>
</comment>
<dbReference type="Pfam" id="PF05278">
    <property type="entry name" value="PEARLI-4"/>
    <property type="match status" value="1"/>
</dbReference>
<dbReference type="InterPro" id="IPR002083">
    <property type="entry name" value="MATH/TRAF_dom"/>
</dbReference>
<reference evidence="3" key="1">
    <citation type="submission" date="2020-01" db="EMBL/GenBank/DDBJ databases">
        <authorList>
            <person name="Mishra B."/>
        </authorList>
    </citation>
    <scope>NUCLEOTIDE SEQUENCE [LARGE SCALE GENOMIC DNA]</scope>
</reference>
<sequence>MPLKKLQEKGFLEKNKLIVKVEVKVVEVVDQGDATGNVIFDYNGFQILSSQVISVSRLFMKHPDVAVNFRLSNQLVKTTYMNILLGLIETLNKPPRSISETELGNARSDLIDLTQAGFKLDWLKKKLNEVSLERKKNADGIRFQELEEQIKNLKAELNKEKVKYAAKFLSLEQTVSDLKDEMNKKRNTISLS</sequence>
<feature type="coiled-coil region" evidence="1">
    <location>
        <begin position="136"/>
        <end position="188"/>
    </location>
</feature>
<dbReference type="PANTHER" id="PTHR46236">
    <property type="entry name" value="TRAF-LIKE SUPERFAMILY PROTEIN"/>
    <property type="match status" value="1"/>
</dbReference>